<gene>
    <name evidence="2" type="ORF">WDJ50_14945</name>
</gene>
<proteinExistence type="predicted"/>
<keyword evidence="1" id="KW-1133">Transmembrane helix</keyword>
<dbReference type="AlphaFoldDB" id="A0AAU6Q7T8"/>
<evidence type="ECO:0000256" key="1">
    <source>
        <dbReference type="SAM" id="Phobius"/>
    </source>
</evidence>
<evidence type="ECO:0000313" key="2">
    <source>
        <dbReference type="EMBL" id="WYF46360.1"/>
    </source>
</evidence>
<organism evidence="2">
    <name type="scientific">Deinococcus sp. VB142</name>
    <dbReference type="NCBI Taxonomy" id="3112952"/>
    <lineage>
        <taxon>Bacteria</taxon>
        <taxon>Thermotogati</taxon>
        <taxon>Deinococcota</taxon>
        <taxon>Deinococci</taxon>
        <taxon>Deinococcales</taxon>
        <taxon>Deinococcaceae</taxon>
        <taxon>Deinococcus</taxon>
    </lineage>
</organism>
<keyword evidence="1" id="KW-0812">Transmembrane</keyword>
<protein>
    <recommendedName>
        <fullName evidence="3">Transposase</fullName>
    </recommendedName>
</protein>
<keyword evidence="1" id="KW-0472">Membrane</keyword>
<accession>A0AAU6Q7T8</accession>
<dbReference type="InterPro" id="IPR012337">
    <property type="entry name" value="RNaseH-like_sf"/>
</dbReference>
<evidence type="ECO:0008006" key="3">
    <source>
        <dbReference type="Google" id="ProtNLM"/>
    </source>
</evidence>
<dbReference type="RefSeq" id="WP_339097839.1">
    <property type="nucleotide sequence ID" value="NZ_CP149783.1"/>
</dbReference>
<feature type="transmembrane region" description="Helical" evidence="1">
    <location>
        <begin position="48"/>
        <end position="67"/>
    </location>
</feature>
<reference evidence="2" key="1">
    <citation type="submission" date="2024-03" db="EMBL/GenBank/DDBJ databases">
        <title>Deinococcus weizhi sp. nov., isolated from human skin.</title>
        <authorList>
            <person name="Wei Z."/>
            <person name="Tian F."/>
            <person name="Yang C."/>
            <person name="Xin L.T."/>
            <person name="Wen Z.J."/>
            <person name="Lan K.C."/>
            <person name="Yu L."/>
            <person name="Zhe W."/>
            <person name="Dan F.D."/>
            <person name="Jun W."/>
            <person name="Rui Z."/>
            <person name="Yong X.J."/>
            <person name="Ting Y."/>
            <person name="Wei X."/>
            <person name="Xu Z.G."/>
            <person name="Xin Z."/>
            <person name="Dong F.G."/>
            <person name="Ni X.M."/>
            <person name="Zheng M.G."/>
            <person name="Chun Y."/>
            <person name="Qian W.X."/>
        </authorList>
    </citation>
    <scope>NUCLEOTIDE SEQUENCE</scope>
    <source>
        <strain evidence="2">VB142</strain>
    </source>
</reference>
<sequence length="144" mass="16124">MSSQPTDIETFAEYGERFQIEEGFLDDKSSLMGLEESKLRDAASLKRLIMILAIATLFLVSEGIAVVSEGRRRMFDGHWHRGISDLKIGLWAVHWALSRGQAIFQTLALRGGRDPEPVGKRNAKEPDPLTLLRMGKIVDFVPLS</sequence>
<dbReference type="EMBL" id="CP149783">
    <property type="protein sequence ID" value="WYF46360.1"/>
    <property type="molecule type" value="Genomic_DNA"/>
</dbReference>
<name>A0AAU6Q7T8_9DEIO</name>
<dbReference type="SUPFAM" id="SSF53098">
    <property type="entry name" value="Ribonuclease H-like"/>
    <property type="match status" value="1"/>
</dbReference>